<dbReference type="OrthoDB" id="9799538at2"/>
<dbReference type="GO" id="GO:0004364">
    <property type="term" value="F:glutathione transferase activity"/>
    <property type="evidence" value="ECO:0007669"/>
    <property type="project" value="TreeGrafter"/>
</dbReference>
<dbReference type="PROSITE" id="PS00690">
    <property type="entry name" value="DEAH_ATP_HELICASE"/>
    <property type="match status" value="1"/>
</dbReference>
<feature type="domain" description="GST N-terminal" evidence="2">
    <location>
        <begin position="1"/>
        <end position="81"/>
    </location>
</feature>
<dbReference type="GO" id="GO:0006749">
    <property type="term" value="P:glutathione metabolic process"/>
    <property type="evidence" value="ECO:0007669"/>
    <property type="project" value="TreeGrafter"/>
</dbReference>
<dbReference type="GO" id="GO:0006559">
    <property type="term" value="P:L-phenylalanine catabolic process"/>
    <property type="evidence" value="ECO:0007669"/>
    <property type="project" value="TreeGrafter"/>
</dbReference>
<accession>A0A3M0ACK6</accession>
<dbReference type="EMBL" id="REFJ01000001">
    <property type="protein sequence ID" value="RMA82670.1"/>
    <property type="molecule type" value="Genomic_DNA"/>
</dbReference>
<dbReference type="PANTHER" id="PTHR42673">
    <property type="entry name" value="MALEYLACETOACETATE ISOMERASE"/>
    <property type="match status" value="1"/>
</dbReference>
<dbReference type="InterPro" id="IPR036282">
    <property type="entry name" value="Glutathione-S-Trfase_C_sf"/>
</dbReference>
<dbReference type="InterPro" id="IPR004045">
    <property type="entry name" value="Glutathione_S-Trfase_N"/>
</dbReference>
<organism evidence="3 4">
    <name type="scientific">Umboniibacter marinipuniceus</name>
    <dbReference type="NCBI Taxonomy" id="569599"/>
    <lineage>
        <taxon>Bacteria</taxon>
        <taxon>Pseudomonadati</taxon>
        <taxon>Pseudomonadota</taxon>
        <taxon>Gammaproteobacteria</taxon>
        <taxon>Cellvibrionales</taxon>
        <taxon>Cellvibrionaceae</taxon>
        <taxon>Umboniibacter</taxon>
    </lineage>
</organism>
<proteinExistence type="predicted"/>
<dbReference type="CDD" id="cd03043">
    <property type="entry name" value="GST_N_1"/>
    <property type="match status" value="1"/>
</dbReference>
<dbReference type="GO" id="GO:0016787">
    <property type="term" value="F:hydrolase activity"/>
    <property type="evidence" value="ECO:0007669"/>
    <property type="project" value="UniProtKB-KW"/>
</dbReference>
<dbReference type="GO" id="GO:0016034">
    <property type="term" value="F:maleylacetoacetate isomerase activity"/>
    <property type="evidence" value="ECO:0007669"/>
    <property type="project" value="TreeGrafter"/>
</dbReference>
<evidence type="ECO:0000256" key="1">
    <source>
        <dbReference type="ARBA" id="ARBA00022801"/>
    </source>
</evidence>
<reference evidence="3 4" key="1">
    <citation type="submission" date="2018-10" db="EMBL/GenBank/DDBJ databases">
        <title>Genomic Encyclopedia of Type Strains, Phase IV (KMG-IV): sequencing the most valuable type-strain genomes for metagenomic binning, comparative biology and taxonomic classification.</title>
        <authorList>
            <person name="Goeker M."/>
        </authorList>
    </citation>
    <scope>NUCLEOTIDE SEQUENCE [LARGE SCALE GENOMIC DNA]</scope>
    <source>
        <strain evidence="3 4">DSM 25080</strain>
    </source>
</reference>
<dbReference type="InterPro" id="IPR036249">
    <property type="entry name" value="Thioredoxin-like_sf"/>
</dbReference>
<gene>
    <name evidence="3" type="ORF">DFR27_0622</name>
</gene>
<dbReference type="SUPFAM" id="SSF52833">
    <property type="entry name" value="Thioredoxin-like"/>
    <property type="match status" value="1"/>
</dbReference>
<dbReference type="Gene3D" id="1.20.1050.10">
    <property type="match status" value="1"/>
</dbReference>
<dbReference type="Gene3D" id="3.40.30.10">
    <property type="entry name" value="Glutaredoxin"/>
    <property type="match status" value="1"/>
</dbReference>
<dbReference type="AlphaFoldDB" id="A0A3M0ACK6"/>
<evidence type="ECO:0000313" key="4">
    <source>
        <dbReference type="Proteomes" id="UP000267187"/>
    </source>
</evidence>
<comment type="caution">
    <text evidence="3">The sequence shown here is derived from an EMBL/GenBank/DDBJ whole genome shotgun (WGS) entry which is preliminary data.</text>
</comment>
<dbReference type="PROSITE" id="PS50404">
    <property type="entry name" value="GST_NTER"/>
    <property type="match status" value="1"/>
</dbReference>
<dbReference type="CDD" id="cd03194">
    <property type="entry name" value="GST_C_3"/>
    <property type="match status" value="1"/>
</dbReference>
<keyword evidence="3" id="KW-0808">Transferase</keyword>
<dbReference type="RefSeq" id="WP_121875985.1">
    <property type="nucleotide sequence ID" value="NZ_REFJ01000001.1"/>
</dbReference>
<protein>
    <submittedName>
        <fullName evidence="3">Glutathione S-transferase</fullName>
    </submittedName>
</protein>
<sequence>MQLIIGNKNYSSWSLRPWLLLHASGIVFDEVHESLNSHQLSERLSKYSESCRVPVLIDGDINVHDSLAICEYVSEVYLQGKGWPSDLKNRAQARAICAEMHAGFSALRSEMPMNCRMSKAISITDDAKCDLARIESIFNQYARPDTNGDLRLFGEFGIADCYFAPIASRLNTYQMKLAGTAGEYVKAILAHPSYQMWTKQALENTEIVVEDEV</sequence>
<dbReference type="PANTHER" id="PTHR42673:SF4">
    <property type="entry name" value="MALEYLACETOACETATE ISOMERASE"/>
    <property type="match status" value="1"/>
</dbReference>
<dbReference type="SUPFAM" id="SSF47616">
    <property type="entry name" value="GST C-terminal domain-like"/>
    <property type="match status" value="1"/>
</dbReference>
<keyword evidence="1" id="KW-0378">Hydrolase</keyword>
<keyword evidence="4" id="KW-1185">Reference proteome</keyword>
<dbReference type="Proteomes" id="UP000267187">
    <property type="component" value="Unassembled WGS sequence"/>
</dbReference>
<name>A0A3M0ACK6_9GAMM</name>
<dbReference type="InterPro" id="IPR002464">
    <property type="entry name" value="DNA/RNA_helicase_DEAH_CS"/>
</dbReference>
<evidence type="ECO:0000313" key="3">
    <source>
        <dbReference type="EMBL" id="RMA82670.1"/>
    </source>
</evidence>
<dbReference type="Pfam" id="PF13409">
    <property type="entry name" value="GST_N_2"/>
    <property type="match status" value="1"/>
</dbReference>
<evidence type="ECO:0000259" key="2">
    <source>
        <dbReference type="PROSITE" id="PS50404"/>
    </source>
</evidence>